<evidence type="ECO:0000313" key="3">
    <source>
        <dbReference type="Proteomes" id="UP000663828"/>
    </source>
</evidence>
<dbReference type="InterPro" id="IPR032675">
    <property type="entry name" value="LRR_dom_sf"/>
</dbReference>
<dbReference type="Proteomes" id="UP000663828">
    <property type="component" value="Unassembled WGS sequence"/>
</dbReference>
<sequence>MNERRRPSKEIILDKNLRLMFQQLWLTLLKSSHQTLTYLKMKGELFDWNCDQVPFDLPALKYLILENTTSEQMVDILQHTPNLRSCHAALKDQLSNHLTNKMFFPKMRKFILLSHFDWSFENFRRLFSMMPHLKILHIFLYVHKEALDDACAWQTLIERYLPQLIQLRLHFIVRYNYQCTYIPKCNLQSFYNDTYWIKRKSMFTVQAHSI</sequence>
<keyword evidence="3" id="KW-1185">Reference proteome</keyword>
<dbReference type="OrthoDB" id="10411998at2759"/>
<dbReference type="EMBL" id="CAJNOR010001673">
    <property type="protein sequence ID" value="CAF1181804.1"/>
    <property type="molecule type" value="Genomic_DNA"/>
</dbReference>
<dbReference type="Gene3D" id="3.80.10.10">
    <property type="entry name" value="Ribonuclease Inhibitor"/>
    <property type="match status" value="1"/>
</dbReference>
<dbReference type="Proteomes" id="UP000663852">
    <property type="component" value="Unassembled WGS sequence"/>
</dbReference>
<protein>
    <submittedName>
        <fullName evidence="1">Uncharacterized protein</fullName>
    </submittedName>
</protein>
<name>A0A814SL43_ADIRI</name>
<proteinExistence type="predicted"/>
<evidence type="ECO:0000313" key="1">
    <source>
        <dbReference type="EMBL" id="CAF1147932.1"/>
    </source>
</evidence>
<comment type="caution">
    <text evidence="1">The sequence shown here is derived from an EMBL/GenBank/DDBJ whole genome shotgun (WGS) entry which is preliminary data.</text>
</comment>
<evidence type="ECO:0000313" key="2">
    <source>
        <dbReference type="EMBL" id="CAF1181804.1"/>
    </source>
</evidence>
<dbReference type="AlphaFoldDB" id="A0A814SL43"/>
<gene>
    <name evidence="1" type="ORF">EDS130_LOCUS22445</name>
    <name evidence="2" type="ORF">XAT740_LOCUS22621</name>
</gene>
<evidence type="ECO:0000313" key="4">
    <source>
        <dbReference type="Proteomes" id="UP000663852"/>
    </source>
</evidence>
<dbReference type="EMBL" id="CAJNOJ010000118">
    <property type="protein sequence ID" value="CAF1147932.1"/>
    <property type="molecule type" value="Genomic_DNA"/>
</dbReference>
<organism evidence="1 4">
    <name type="scientific">Adineta ricciae</name>
    <name type="common">Rotifer</name>
    <dbReference type="NCBI Taxonomy" id="249248"/>
    <lineage>
        <taxon>Eukaryota</taxon>
        <taxon>Metazoa</taxon>
        <taxon>Spiralia</taxon>
        <taxon>Gnathifera</taxon>
        <taxon>Rotifera</taxon>
        <taxon>Eurotatoria</taxon>
        <taxon>Bdelloidea</taxon>
        <taxon>Adinetida</taxon>
        <taxon>Adinetidae</taxon>
        <taxon>Adineta</taxon>
    </lineage>
</organism>
<accession>A0A814SL43</accession>
<reference evidence="1" key="1">
    <citation type="submission" date="2021-02" db="EMBL/GenBank/DDBJ databases">
        <authorList>
            <person name="Nowell W R."/>
        </authorList>
    </citation>
    <scope>NUCLEOTIDE SEQUENCE</scope>
</reference>